<dbReference type="Proteomes" id="UP000012164">
    <property type="component" value="Unassembled WGS sequence"/>
</dbReference>
<comment type="caution">
    <text evidence="1">The sequence shown here is derived from an EMBL/GenBank/DDBJ whole genome shotgun (WGS) entry which is preliminary data.</text>
</comment>
<dbReference type="EMBL" id="AKWR02000160">
    <property type="protein sequence ID" value="EMJ35710.1"/>
    <property type="molecule type" value="Genomic_DNA"/>
</dbReference>
<organism evidence="1 2">
    <name type="scientific">Leptospira interrogans str. FPW1039</name>
    <dbReference type="NCBI Taxonomy" id="1193040"/>
    <lineage>
        <taxon>Bacteria</taxon>
        <taxon>Pseudomonadati</taxon>
        <taxon>Spirochaetota</taxon>
        <taxon>Spirochaetia</taxon>
        <taxon>Leptospirales</taxon>
        <taxon>Leptospiraceae</taxon>
        <taxon>Leptospira</taxon>
    </lineage>
</organism>
<accession>A0A0F6ICD5</accession>
<evidence type="ECO:0000313" key="1">
    <source>
        <dbReference type="EMBL" id="EMJ35710.1"/>
    </source>
</evidence>
<proteinExistence type="predicted"/>
<evidence type="ECO:0008006" key="3">
    <source>
        <dbReference type="Google" id="ProtNLM"/>
    </source>
</evidence>
<sequence>MIHLQNITIALLFLIYLSCKIQTEKEEPGTYQDLIKALQNLLNVRVLNLNNNQLTVLPLFLRIVPIEKTFIT</sequence>
<name>A0A0F6ICD5_LEPIR</name>
<reference evidence="1 2" key="1">
    <citation type="submission" date="2013-01" db="EMBL/GenBank/DDBJ databases">
        <authorList>
            <person name="Harkins D.M."/>
            <person name="Durkin A.S."/>
            <person name="Brinkac L.M."/>
            <person name="Haft D.H."/>
            <person name="Selengut J.D."/>
            <person name="Sanka R."/>
            <person name="DePew J."/>
            <person name="Purushe J."/>
            <person name="Peacock S.J."/>
            <person name="Thaipadungpanit J."/>
            <person name="Wuthiekanun V.W."/>
            <person name="Day N.P."/>
            <person name="Vinetz J.M."/>
            <person name="Sutton G.G."/>
            <person name="Nierman W.C."/>
            <person name="Fouts D.E."/>
        </authorList>
    </citation>
    <scope>NUCLEOTIDE SEQUENCE [LARGE SCALE GENOMIC DNA]</scope>
    <source>
        <strain evidence="1 2">FPW1039</strain>
    </source>
</reference>
<dbReference type="AlphaFoldDB" id="A0A0F6ICD5"/>
<protein>
    <recommendedName>
        <fullName evidence="3">Leucine rich repeat protein</fullName>
    </recommendedName>
</protein>
<gene>
    <name evidence="1" type="ORF">LEP1GSC079_0126</name>
</gene>
<evidence type="ECO:0000313" key="2">
    <source>
        <dbReference type="Proteomes" id="UP000012164"/>
    </source>
</evidence>